<feature type="compositionally biased region" description="Polar residues" evidence="1">
    <location>
        <begin position="22"/>
        <end position="36"/>
    </location>
</feature>
<feature type="compositionally biased region" description="Low complexity" evidence="1">
    <location>
        <begin position="595"/>
        <end position="615"/>
    </location>
</feature>
<evidence type="ECO:0000256" key="1">
    <source>
        <dbReference type="SAM" id="MobiDB-lite"/>
    </source>
</evidence>
<feature type="region of interest" description="Disordered" evidence="1">
    <location>
        <begin position="564"/>
        <end position="634"/>
    </location>
</feature>
<proteinExistence type="predicted"/>
<reference evidence="2" key="1">
    <citation type="journal article" date="2021" name="Sci. Adv.">
        <title>The American lobster genome reveals insights on longevity, neural, and immune adaptations.</title>
        <authorList>
            <person name="Polinski J.M."/>
            <person name="Zimin A.V."/>
            <person name="Clark K.F."/>
            <person name="Kohn A.B."/>
            <person name="Sadowski N."/>
            <person name="Timp W."/>
            <person name="Ptitsyn A."/>
            <person name="Khanna P."/>
            <person name="Romanova D.Y."/>
            <person name="Williams P."/>
            <person name="Greenwood S.J."/>
            <person name="Moroz L.L."/>
            <person name="Walt D.R."/>
            <person name="Bodnar A.G."/>
        </authorList>
    </citation>
    <scope>NUCLEOTIDE SEQUENCE</scope>
    <source>
        <strain evidence="2">GMGI-L3</strain>
    </source>
</reference>
<dbReference type="Proteomes" id="UP000747542">
    <property type="component" value="Unassembled WGS sequence"/>
</dbReference>
<sequence>MYKGNLIHREVVSGGQRVVFNTANPQGQGVRTNPRGNQFFHEARGPRRGSLVEANSVNRPFNPRIKSPAPPTFLPQQHFFSVNRLGLQDISAEDGLSILGDDNRPLQHNEFFVTEDSGSDEDGNIVPGVQIFTSVISNQGTGSSEGPVFSTGTQDVSFEDISAPFPSLSTGGPILSTGSRGTSLGGPILSTGSRGTSLGGPILSTGSRGTSLGGPILSTGSRGTSLGGPILPTGSRGTSLGGPILSTGSTSLGGQFCHWESRHISWRPNFVHWESRHISWRPNFVHWESRHISWRPNFVHWESKSGTSLGGPILSTGSQGTSLGGPNLSTGSQGTSPGGPILSTGSRGASLGVVGVPLPGVPSGDQIVSTSNQDVSFEDISAPFPSLSTGGPILATGSQGTSPGGPILSTGSRGASLGGIGVPLPGVSTGGAPFPVVSNGYSSVNVGVPEVSTENLGVSFSSSGGSIPSVSLGSSETPESIVSLSSGTISDLTETSVLPLPSSTEITLPSNILSPVLGMLLNGNTNNIDSSQTLGTFLMGLNGKNGVMVLPASSLEKVKNSGINVSTRSSQTPLTIDSNTDVEVRGNTGDDASDDSGASLFQVDSGSDSSSDSDSTALFPGGLPEQPSTTTEPSYFREPVTRLLFTKGKLLGTILGGIIDIGTTVFRSFSQIKPFA</sequence>
<feature type="region of interest" description="Disordered" evidence="1">
    <location>
        <begin position="22"/>
        <end position="42"/>
    </location>
</feature>
<dbReference type="AlphaFoldDB" id="A0A8J5MSZ4"/>
<name>A0A8J5MSZ4_HOMAM</name>
<protein>
    <submittedName>
        <fullName evidence="2">Uncharacterized protein</fullName>
    </submittedName>
</protein>
<comment type="caution">
    <text evidence="2">The sequence shown here is derived from an EMBL/GenBank/DDBJ whole genome shotgun (WGS) entry which is preliminary data.</text>
</comment>
<feature type="compositionally biased region" description="Low complexity" evidence="1">
    <location>
        <begin position="314"/>
        <end position="340"/>
    </location>
</feature>
<organism evidence="2 3">
    <name type="scientific">Homarus americanus</name>
    <name type="common">American lobster</name>
    <dbReference type="NCBI Taxonomy" id="6706"/>
    <lineage>
        <taxon>Eukaryota</taxon>
        <taxon>Metazoa</taxon>
        <taxon>Ecdysozoa</taxon>
        <taxon>Arthropoda</taxon>
        <taxon>Crustacea</taxon>
        <taxon>Multicrustacea</taxon>
        <taxon>Malacostraca</taxon>
        <taxon>Eumalacostraca</taxon>
        <taxon>Eucarida</taxon>
        <taxon>Decapoda</taxon>
        <taxon>Pleocyemata</taxon>
        <taxon>Astacidea</taxon>
        <taxon>Nephropoidea</taxon>
        <taxon>Nephropidae</taxon>
        <taxon>Homarus</taxon>
    </lineage>
</organism>
<keyword evidence="3" id="KW-1185">Reference proteome</keyword>
<feature type="compositionally biased region" description="Polar residues" evidence="1">
    <location>
        <begin position="564"/>
        <end position="581"/>
    </location>
</feature>
<accession>A0A8J5MSZ4</accession>
<dbReference type="EMBL" id="JAHLQT010026502">
    <property type="protein sequence ID" value="KAG7163085.1"/>
    <property type="molecule type" value="Genomic_DNA"/>
</dbReference>
<evidence type="ECO:0000313" key="3">
    <source>
        <dbReference type="Proteomes" id="UP000747542"/>
    </source>
</evidence>
<gene>
    <name evidence="2" type="ORF">Hamer_G002156</name>
</gene>
<feature type="region of interest" description="Disordered" evidence="1">
    <location>
        <begin position="209"/>
        <end position="228"/>
    </location>
</feature>
<evidence type="ECO:0000313" key="2">
    <source>
        <dbReference type="EMBL" id="KAG7163085.1"/>
    </source>
</evidence>
<feature type="region of interest" description="Disordered" evidence="1">
    <location>
        <begin position="310"/>
        <end position="340"/>
    </location>
</feature>